<feature type="domain" description="10TM putative phosphate transporter extracellular tail" evidence="10">
    <location>
        <begin position="767"/>
        <end position="823"/>
    </location>
</feature>
<evidence type="ECO:0000256" key="2">
    <source>
        <dbReference type="ARBA" id="ARBA00007779"/>
    </source>
</evidence>
<dbReference type="Pfam" id="PF14703">
    <property type="entry name" value="PHM7_cyt"/>
    <property type="match status" value="1"/>
</dbReference>
<proteinExistence type="inferred from homology"/>
<evidence type="ECO:0000259" key="9">
    <source>
        <dbReference type="Pfam" id="PF02714"/>
    </source>
</evidence>
<dbReference type="InterPro" id="IPR032880">
    <property type="entry name" value="CSC1/OSCA1-like_N"/>
</dbReference>
<feature type="transmembrane region" description="Helical" evidence="8">
    <location>
        <begin position="573"/>
        <end position="593"/>
    </location>
</feature>
<keyword evidence="14" id="KW-1185">Reference proteome</keyword>
<evidence type="ECO:0000259" key="11">
    <source>
        <dbReference type="Pfam" id="PF13967"/>
    </source>
</evidence>
<comment type="caution">
    <text evidence="13">The sequence shown here is derived from an EMBL/GenBank/DDBJ whole genome shotgun (WGS) entry which is preliminary data.</text>
</comment>
<dbReference type="Pfam" id="PF02714">
    <property type="entry name" value="RSN1_7TM"/>
    <property type="match status" value="1"/>
</dbReference>
<dbReference type="GO" id="GO:0005886">
    <property type="term" value="C:plasma membrane"/>
    <property type="evidence" value="ECO:0007669"/>
    <property type="project" value="TreeGrafter"/>
</dbReference>
<reference evidence="13 14" key="1">
    <citation type="submission" date="2016-10" db="EMBL/GenBank/DDBJ databases">
        <title>Genome sequence of the basidiomycete white-rot fungus Trametes pubescens.</title>
        <authorList>
            <person name="Makela M.R."/>
            <person name="Granchi Z."/>
            <person name="Peng M."/>
            <person name="De Vries R.P."/>
            <person name="Grigoriev I."/>
            <person name="Riley R."/>
            <person name="Hilden K."/>
        </authorList>
    </citation>
    <scope>NUCLEOTIDE SEQUENCE [LARGE SCALE GENOMIC DNA]</scope>
    <source>
        <strain evidence="13 14">FBCC735</strain>
    </source>
</reference>
<dbReference type="GO" id="GO:0005227">
    <property type="term" value="F:calcium-activated cation channel activity"/>
    <property type="evidence" value="ECO:0007669"/>
    <property type="project" value="InterPro"/>
</dbReference>
<dbReference type="InterPro" id="IPR027815">
    <property type="entry name" value="CSC1/OSCA1-like_cyt"/>
</dbReference>
<evidence type="ECO:0000259" key="12">
    <source>
        <dbReference type="Pfam" id="PF14703"/>
    </source>
</evidence>
<feature type="region of interest" description="Disordered" evidence="7">
    <location>
        <begin position="814"/>
        <end position="833"/>
    </location>
</feature>
<dbReference type="EMBL" id="MNAD01001639">
    <property type="protein sequence ID" value="OJT02971.1"/>
    <property type="molecule type" value="Genomic_DNA"/>
</dbReference>
<feature type="transmembrane region" description="Helical" evidence="8">
    <location>
        <begin position="599"/>
        <end position="618"/>
    </location>
</feature>
<accession>A0A1M2V5V0</accession>
<feature type="domain" description="CSC1/OSCA1-like cytosolic" evidence="12">
    <location>
        <begin position="131"/>
        <end position="296"/>
    </location>
</feature>
<dbReference type="OrthoDB" id="1076608at2759"/>
<evidence type="ECO:0000256" key="3">
    <source>
        <dbReference type="ARBA" id="ARBA00022448"/>
    </source>
</evidence>
<comment type="subcellular location">
    <subcellularLocation>
        <location evidence="1">Membrane</location>
        <topology evidence="1">Multi-pass membrane protein</topology>
    </subcellularLocation>
</comment>
<dbReference type="InterPro" id="IPR022257">
    <property type="entry name" value="PHM7_ext"/>
</dbReference>
<dbReference type="PANTHER" id="PTHR13018">
    <property type="entry name" value="PROBABLE MEMBRANE PROTEIN DUF221-RELATED"/>
    <property type="match status" value="1"/>
</dbReference>
<feature type="transmembrane region" description="Helical" evidence="8">
    <location>
        <begin position="524"/>
        <end position="552"/>
    </location>
</feature>
<evidence type="ECO:0000256" key="6">
    <source>
        <dbReference type="ARBA" id="ARBA00023136"/>
    </source>
</evidence>
<gene>
    <name evidence="13" type="ORF">TRAPUB_6450</name>
</gene>
<evidence type="ECO:0000313" key="13">
    <source>
        <dbReference type="EMBL" id="OJT02971.1"/>
    </source>
</evidence>
<feature type="transmembrane region" description="Helical" evidence="8">
    <location>
        <begin position="385"/>
        <end position="409"/>
    </location>
</feature>
<feature type="domain" description="CSC1/OSCA1-like N-terminal transmembrane" evidence="11">
    <location>
        <begin position="3"/>
        <end position="104"/>
    </location>
</feature>
<dbReference type="OMA" id="MQNWLVY"/>
<feature type="transmembrane region" description="Helical" evidence="8">
    <location>
        <begin position="429"/>
        <end position="458"/>
    </location>
</feature>
<feature type="transmembrane region" description="Helical" evidence="8">
    <location>
        <begin position="671"/>
        <end position="691"/>
    </location>
</feature>
<keyword evidence="5 8" id="KW-1133">Transmembrane helix</keyword>
<organism evidence="13 14">
    <name type="scientific">Trametes pubescens</name>
    <name type="common">White-rot fungus</name>
    <dbReference type="NCBI Taxonomy" id="154538"/>
    <lineage>
        <taxon>Eukaryota</taxon>
        <taxon>Fungi</taxon>
        <taxon>Dikarya</taxon>
        <taxon>Basidiomycota</taxon>
        <taxon>Agaricomycotina</taxon>
        <taxon>Agaricomycetes</taxon>
        <taxon>Polyporales</taxon>
        <taxon>Polyporaceae</taxon>
        <taxon>Trametes</taxon>
    </lineage>
</organism>
<keyword evidence="6 8" id="KW-0472">Membrane</keyword>
<name>A0A1M2V5V0_TRAPU</name>
<feature type="transmembrane region" description="Helical" evidence="8">
    <location>
        <begin position="639"/>
        <end position="659"/>
    </location>
</feature>
<dbReference type="InterPro" id="IPR003864">
    <property type="entry name" value="CSC1/OSCA1-like_7TM"/>
</dbReference>
<evidence type="ECO:0000256" key="1">
    <source>
        <dbReference type="ARBA" id="ARBA00004141"/>
    </source>
</evidence>
<dbReference type="Pfam" id="PF12621">
    <property type="entry name" value="PHM7_ext"/>
    <property type="match status" value="1"/>
</dbReference>
<evidence type="ECO:0000256" key="8">
    <source>
        <dbReference type="SAM" id="Phobius"/>
    </source>
</evidence>
<evidence type="ECO:0000256" key="7">
    <source>
        <dbReference type="SAM" id="MobiDB-lite"/>
    </source>
</evidence>
<dbReference type="PANTHER" id="PTHR13018:SF143">
    <property type="entry name" value="CSC1_OSCA1-LIKE 7TM REGION DOMAIN-CONTAINING PROTEIN"/>
    <property type="match status" value="1"/>
</dbReference>
<dbReference type="AlphaFoldDB" id="A0A1M2V5V0"/>
<comment type="similarity">
    <text evidence="2">Belongs to the CSC1 (TC 1.A.17) family.</text>
</comment>
<feature type="domain" description="CSC1/OSCA1-like 7TM region" evidence="9">
    <location>
        <begin position="383"/>
        <end position="658"/>
    </location>
</feature>
<dbReference type="STRING" id="154538.A0A1M2V5V0"/>
<sequence length="833" mass="92760">MSKKVFSWPWAVYQANYHELRAKSGLDAYFFVRFLRMMVRILVPIWLVSWAVLLPATGVRSGSESLTGLDRFTFGNVPTTQQSRYSAHIILAWLFTIWIAWNIRFEMGHFVTTRQRWLIHPENASSAMRSTVLISGVPRRYLSESALTKLFSHLPGGVRKVWFNRDLKDMPLIYERRLNAAKRLEAAETSLVCTAVKLNNKRKKAHAEVVEDVGQRDLRNDARPRMEPCVFGAEQGKCSLVDGLVPKNKRPSHRLPTFSWMPFSLPLIGKKVDTIEWARQELTETNQALRQARHQLARDMAIDFPGADTDDPDLLYADPASAQTYLPLNSAFIRFNNQMAAHMTAQVLTHHMPYRMTAKTVGVAPGDVVWSNLNMNPYEVRIRTAISWAVTVILVIVCAIPVAFVGAISDINSLCATYRRLVWLCDLPPVVGGLISGILSPALLTVLNMLLPTILRVLARFEGATRKTGIELSLMNRYFLFQVVNSFLVVTLSSGVTASLSELLHNPVSIPASLAQNIPRASNFFLTYIVLQGLSGTASGFLQLVPLVLYYAKLYVLGSTPRAIHCIKYTLRSVAWGTLFPSITVLVVITFAYGIISPIINGLSAITCFLFYQMYKYVFIWQIGGEKAGETGGMFFPRAIQHVFVGLYLQQISLAALFFLAQNAEGEQSAVAEGVLMIVLVLFTALFHIIINSSYGPLEHYLPLTLADATHRTAEPSQELNDSTSYVEHIMRERITTAEAGDPSTAKEEDPQMTALDVNEEPGPEDCYHPASVDPEPIIWLPRDPFGLAEAEEHSMRTTGIEASSQNAVVDAKGHVDVTGPPPHSVRPQLEAS</sequence>
<evidence type="ECO:0000256" key="5">
    <source>
        <dbReference type="ARBA" id="ARBA00022989"/>
    </source>
</evidence>
<evidence type="ECO:0008006" key="15">
    <source>
        <dbReference type="Google" id="ProtNLM"/>
    </source>
</evidence>
<evidence type="ECO:0000259" key="10">
    <source>
        <dbReference type="Pfam" id="PF12621"/>
    </source>
</evidence>
<dbReference type="Pfam" id="PF13967">
    <property type="entry name" value="RSN1_TM"/>
    <property type="match status" value="1"/>
</dbReference>
<dbReference type="Proteomes" id="UP000184267">
    <property type="component" value="Unassembled WGS sequence"/>
</dbReference>
<evidence type="ECO:0000256" key="4">
    <source>
        <dbReference type="ARBA" id="ARBA00022692"/>
    </source>
</evidence>
<feature type="transmembrane region" description="Helical" evidence="8">
    <location>
        <begin position="41"/>
        <end position="59"/>
    </location>
</feature>
<keyword evidence="3" id="KW-0813">Transport</keyword>
<feature type="transmembrane region" description="Helical" evidence="8">
    <location>
        <begin position="85"/>
        <end position="105"/>
    </location>
</feature>
<dbReference type="InterPro" id="IPR045122">
    <property type="entry name" value="Csc1-like"/>
</dbReference>
<feature type="transmembrane region" description="Helical" evidence="8">
    <location>
        <begin position="479"/>
        <end position="504"/>
    </location>
</feature>
<protein>
    <recommendedName>
        <fullName evidence="15">Calcium permeable stress-gated cation channel 1</fullName>
    </recommendedName>
</protein>
<keyword evidence="4 8" id="KW-0812">Transmembrane</keyword>
<evidence type="ECO:0000313" key="14">
    <source>
        <dbReference type="Proteomes" id="UP000184267"/>
    </source>
</evidence>